<evidence type="ECO:0000313" key="2">
    <source>
        <dbReference type="EMBL" id="EGU86193.1"/>
    </source>
</evidence>
<reference evidence="2" key="1">
    <citation type="journal article" date="2012" name="Mol. Plant Microbe Interact.">
        <title>A highly conserved effector in Fusarium oxysporum is required for full virulence on Arabidopsis.</title>
        <authorList>
            <person name="Thatcher L.F."/>
            <person name="Gardiner D.M."/>
            <person name="Kazan K."/>
            <person name="Manners J."/>
        </authorList>
    </citation>
    <scope>NUCLEOTIDE SEQUENCE [LARGE SCALE GENOMIC DNA]</scope>
    <source>
        <strain evidence="2">Fo5176</strain>
    </source>
</reference>
<sequence>MTMPALSAVHDLHQISPNSKSGSRVPGERKPLSSHHNFAPVRDGLYLTITTALTPDTAFLSRNHHARSSMHVSEPMFLDYEWISTLHLKISRDSRRGCNKNPDIFVEISQVHDKTNAFTTSPQLFLSKNWSRLVEVQRELNTGDFLHPVPPFAGCFVRLSIFVSKNLLSSKLILKIATPYIFRGLAPFPPLHSAPDMEARQDEDCHLSSSGRLREVVLSTDCTVERLRMAQTVKRRRKCNAYFLIERDACEAQPALLSSAPKG</sequence>
<dbReference type="OrthoDB" id="10269677at2759"/>
<dbReference type="EMBL" id="AFQF01001134">
    <property type="protein sequence ID" value="EGU86193.1"/>
    <property type="molecule type" value="Genomic_DNA"/>
</dbReference>
<dbReference type="AlphaFoldDB" id="F9FA47"/>
<feature type="region of interest" description="Disordered" evidence="1">
    <location>
        <begin position="1"/>
        <end position="36"/>
    </location>
</feature>
<proteinExistence type="predicted"/>
<name>F9FA47_FUSOF</name>
<evidence type="ECO:0000256" key="1">
    <source>
        <dbReference type="SAM" id="MobiDB-lite"/>
    </source>
</evidence>
<gene>
    <name evidence="2" type="ORF">FOXB_03272</name>
</gene>
<comment type="caution">
    <text evidence="2">The sequence shown here is derived from an EMBL/GenBank/DDBJ whole genome shotgun (WGS) entry which is preliminary data.</text>
</comment>
<protein>
    <submittedName>
        <fullName evidence="2">Uncharacterized protein</fullName>
    </submittedName>
</protein>
<accession>F9FA47</accession>
<organism evidence="2">
    <name type="scientific">Fusarium oxysporum (strain Fo5176)</name>
    <name type="common">Fusarium vascular wilt</name>
    <dbReference type="NCBI Taxonomy" id="660025"/>
    <lineage>
        <taxon>Eukaryota</taxon>
        <taxon>Fungi</taxon>
        <taxon>Dikarya</taxon>
        <taxon>Ascomycota</taxon>
        <taxon>Pezizomycotina</taxon>
        <taxon>Sordariomycetes</taxon>
        <taxon>Hypocreomycetidae</taxon>
        <taxon>Hypocreales</taxon>
        <taxon>Nectriaceae</taxon>
        <taxon>Fusarium</taxon>
        <taxon>Fusarium oxysporum species complex</taxon>
    </lineage>
</organism>